<dbReference type="GO" id="GO:0004416">
    <property type="term" value="F:hydroxyacylglutathione hydrolase activity"/>
    <property type="evidence" value="ECO:0007669"/>
    <property type="project" value="UniProtKB-EC"/>
</dbReference>
<proteinExistence type="inferred from homology"/>
<evidence type="ECO:0000313" key="9">
    <source>
        <dbReference type="EMBL" id="MFC3265296.1"/>
    </source>
</evidence>
<dbReference type="RefSeq" id="WP_376831377.1">
    <property type="nucleotide sequence ID" value="NZ_JBHLWR010000006.1"/>
</dbReference>
<gene>
    <name evidence="7 9" type="primary">gloB</name>
    <name evidence="9" type="ORF">ACFOEX_02830</name>
</gene>
<dbReference type="NCBIfam" id="TIGR03413">
    <property type="entry name" value="GSH_gloB"/>
    <property type="match status" value="1"/>
</dbReference>
<dbReference type="EC" id="3.1.2.6" evidence="7"/>
<keyword evidence="5 7" id="KW-0378">Hydrolase</keyword>
<dbReference type="EMBL" id="JBHRUV010000014">
    <property type="protein sequence ID" value="MFC3265296.1"/>
    <property type="molecule type" value="Genomic_DNA"/>
</dbReference>
<protein>
    <recommendedName>
        <fullName evidence="7">Hydroxyacylglutathione hydrolase</fullName>
        <ecNumber evidence="7">3.1.2.6</ecNumber>
    </recommendedName>
    <alternativeName>
        <fullName evidence="7">Glyoxalase II</fullName>
        <shortName evidence="7">Glx II</shortName>
    </alternativeName>
</protein>
<feature type="binding site" evidence="7">
    <location>
        <position position="171"/>
    </location>
    <ligand>
        <name>Zn(2+)</name>
        <dbReference type="ChEBI" id="CHEBI:29105"/>
        <label>2</label>
    </ligand>
</feature>
<dbReference type="SMART" id="SM00849">
    <property type="entry name" value="Lactamase_B"/>
    <property type="match status" value="1"/>
</dbReference>
<feature type="binding site" evidence="7">
    <location>
        <position position="56"/>
    </location>
    <ligand>
        <name>Zn(2+)</name>
        <dbReference type="ChEBI" id="CHEBI:29105"/>
        <label>1</label>
    </ligand>
</feature>
<dbReference type="SUPFAM" id="SSF56281">
    <property type="entry name" value="Metallo-hydrolase/oxidoreductase"/>
    <property type="match status" value="1"/>
</dbReference>
<evidence type="ECO:0000256" key="4">
    <source>
        <dbReference type="ARBA" id="ARBA00022723"/>
    </source>
</evidence>
<comment type="pathway">
    <text evidence="2 7">Secondary metabolite metabolism; methylglyoxal degradation; (R)-lactate from methylglyoxal: step 2/2.</text>
</comment>
<keyword evidence="10" id="KW-1185">Reference proteome</keyword>
<dbReference type="InterPro" id="IPR017782">
    <property type="entry name" value="Hydroxyacylglutathione_Hdrlase"/>
</dbReference>
<name>A0ABV7LBU1_9HYPH</name>
<dbReference type="Pfam" id="PF16123">
    <property type="entry name" value="HAGH_C"/>
    <property type="match status" value="1"/>
</dbReference>
<dbReference type="PANTHER" id="PTHR43705">
    <property type="entry name" value="HYDROXYACYLGLUTATHIONE HYDROLASE"/>
    <property type="match status" value="1"/>
</dbReference>
<dbReference type="CDD" id="cd07723">
    <property type="entry name" value="hydroxyacylglutathione_hydrolase_MBL-fold"/>
    <property type="match status" value="1"/>
</dbReference>
<dbReference type="InterPro" id="IPR036866">
    <property type="entry name" value="RibonucZ/Hydroxyglut_hydro"/>
</dbReference>
<evidence type="ECO:0000256" key="5">
    <source>
        <dbReference type="ARBA" id="ARBA00022801"/>
    </source>
</evidence>
<evidence type="ECO:0000313" key="10">
    <source>
        <dbReference type="Proteomes" id="UP001595536"/>
    </source>
</evidence>
<sequence length="255" mass="27192">MPAEFHVFTCLSDNIGVLMRDTQTGACAAIDAPEAGPVLAALDHTGWKLTDILVTHKHPDHVAGVGPLKERFGARVVAPAREAEFVPEADVLVDEGDTVSVGALAGRVLFTPGHTAGHIAYYFPEAKALFAGDTLFALGCGRLLEGTPEEMWGALQKLAALPDDTQVFCGHEYTLSNARFALAADPDNAALKLRAAVVEGMRAENRLTVPSLLRDEKATNPFLRADRPELAAAVKLEGAGPVAVFAALREWKNNF</sequence>
<evidence type="ECO:0000256" key="1">
    <source>
        <dbReference type="ARBA" id="ARBA00001623"/>
    </source>
</evidence>
<feature type="binding site" evidence="7">
    <location>
        <position position="61"/>
    </location>
    <ligand>
        <name>Zn(2+)</name>
        <dbReference type="ChEBI" id="CHEBI:29105"/>
        <label>2</label>
    </ligand>
</feature>
<feature type="binding site" evidence="7">
    <location>
        <position position="114"/>
    </location>
    <ligand>
        <name>Zn(2+)</name>
        <dbReference type="ChEBI" id="CHEBI:29105"/>
        <label>1</label>
    </ligand>
</feature>
<dbReference type="InterPro" id="IPR050110">
    <property type="entry name" value="Glyoxalase_II_hydrolase"/>
</dbReference>
<evidence type="ECO:0000256" key="7">
    <source>
        <dbReference type="HAMAP-Rule" id="MF_01374"/>
    </source>
</evidence>
<evidence type="ECO:0000256" key="6">
    <source>
        <dbReference type="ARBA" id="ARBA00022833"/>
    </source>
</evidence>
<comment type="similarity">
    <text evidence="3 7">Belongs to the metallo-beta-lactamase superfamily. Glyoxalase II family.</text>
</comment>
<comment type="function">
    <text evidence="7">Thiolesterase that catalyzes the hydrolysis of S-D-lactoyl-glutathione to form glutathione and D-lactic acid.</text>
</comment>
<feature type="binding site" evidence="7">
    <location>
        <position position="58"/>
    </location>
    <ligand>
        <name>Zn(2+)</name>
        <dbReference type="ChEBI" id="CHEBI:29105"/>
        <label>1</label>
    </ligand>
</feature>
<reference evidence="10" key="1">
    <citation type="journal article" date="2019" name="Int. J. Syst. Evol. Microbiol.">
        <title>The Global Catalogue of Microorganisms (GCM) 10K type strain sequencing project: providing services to taxonomists for standard genome sequencing and annotation.</title>
        <authorList>
            <consortium name="The Broad Institute Genomics Platform"/>
            <consortium name="The Broad Institute Genome Sequencing Center for Infectious Disease"/>
            <person name="Wu L."/>
            <person name="Ma J."/>
        </authorList>
    </citation>
    <scope>NUCLEOTIDE SEQUENCE [LARGE SCALE GENOMIC DNA]</scope>
    <source>
        <strain evidence="10">CCM 7941</strain>
    </source>
</reference>
<evidence type="ECO:0000256" key="2">
    <source>
        <dbReference type="ARBA" id="ARBA00004963"/>
    </source>
</evidence>
<feature type="binding site" evidence="7">
    <location>
        <position position="133"/>
    </location>
    <ligand>
        <name>Zn(2+)</name>
        <dbReference type="ChEBI" id="CHEBI:29105"/>
        <label>1</label>
    </ligand>
</feature>
<dbReference type="Proteomes" id="UP001595536">
    <property type="component" value="Unassembled WGS sequence"/>
</dbReference>
<evidence type="ECO:0000256" key="3">
    <source>
        <dbReference type="ARBA" id="ARBA00006759"/>
    </source>
</evidence>
<dbReference type="InterPro" id="IPR001279">
    <property type="entry name" value="Metallo-B-lactamas"/>
</dbReference>
<feature type="domain" description="Metallo-beta-lactamase" evidence="8">
    <location>
        <begin position="13"/>
        <end position="171"/>
    </location>
</feature>
<keyword evidence="6 7" id="KW-0862">Zinc</keyword>
<comment type="cofactor">
    <cofactor evidence="7">
        <name>Zn(2+)</name>
        <dbReference type="ChEBI" id="CHEBI:29105"/>
    </cofactor>
    <text evidence="7">Binds 2 Zn(2+) ions per subunit.</text>
</comment>
<dbReference type="PIRSF" id="PIRSF005457">
    <property type="entry name" value="Glx"/>
    <property type="match status" value="1"/>
</dbReference>
<accession>A0ABV7LBU1</accession>
<dbReference type="Gene3D" id="3.60.15.10">
    <property type="entry name" value="Ribonuclease Z/Hydroxyacylglutathione hydrolase-like"/>
    <property type="match status" value="1"/>
</dbReference>
<keyword evidence="4 7" id="KW-0479">Metal-binding</keyword>
<dbReference type="InterPro" id="IPR035680">
    <property type="entry name" value="Clx_II_MBL"/>
</dbReference>
<dbReference type="PANTHER" id="PTHR43705:SF1">
    <property type="entry name" value="HYDROXYACYLGLUTATHIONE HYDROLASE GLOB"/>
    <property type="match status" value="1"/>
</dbReference>
<comment type="caution">
    <text evidence="9">The sequence shown here is derived from an EMBL/GenBank/DDBJ whole genome shotgun (WGS) entry which is preliminary data.</text>
</comment>
<dbReference type="Pfam" id="PF00753">
    <property type="entry name" value="Lactamase_B"/>
    <property type="match status" value="1"/>
</dbReference>
<dbReference type="HAMAP" id="MF_01374">
    <property type="entry name" value="Glyoxalase_2"/>
    <property type="match status" value="1"/>
</dbReference>
<comment type="subunit">
    <text evidence="7">Monomer.</text>
</comment>
<organism evidence="9 10">
    <name type="scientific">Camelimonas abortus</name>
    <dbReference type="NCBI Taxonomy" id="1017184"/>
    <lineage>
        <taxon>Bacteria</taxon>
        <taxon>Pseudomonadati</taxon>
        <taxon>Pseudomonadota</taxon>
        <taxon>Alphaproteobacteria</taxon>
        <taxon>Hyphomicrobiales</taxon>
        <taxon>Chelatococcaceae</taxon>
        <taxon>Camelimonas</taxon>
    </lineage>
</organism>
<feature type="binding site" evidence="7">
    <location>
        <position position="60"/>
    </location>
    <ligand>
        <name>Zn(2+)</name>
        <dbReference type="ChEBI" id="CHEBI:29105"/>
        <label>2</label>
    </ligand>
</feature>
<dbReference type="InterPro" id="IPR032282">
    <property type="entry name" value="HAGH_C"/>
</dbReference>
<comment type="catalytic activity">
    <reaction evidence="1 7">
        <text>an S-(2-hydroxyacyl)glutathione + H2O = a 2-hydroxy carboxylate + glutathione + H(+)</text>
        <dbReference type="Rhea" id="RHEA:21864"/>
        <dbReference type="ChEBI" id="CHEBI:15377"/>
        <dbReference type="ChEBI" id="CHEBI:15378"/>
        <dbReference type="ChEBI" id="CHEBI:57925"/>
        <dbReference type="ChEBI" id="CHEBI:58896"/>
        <dbReference type="ChEBI" id="CHEBI:71261"/>
        <dbReference type="EC" id="3.1.2.6"/>
    </reaction>
</comment>
<feature type="binding site" evidence="7">
    <location>
        <position position="133"/>
    </location>
    <ligand>
        <name>Zn(2+)</name>
        <dbReference type="ChEBI" id="CHEBI:29105"/>
        <label>2</label>
    </ligand>
</feature>
<evidence type="ECO:0000259" key="8">
    <source>
        <dbReference type="SMART" id="SM00849"/>
    </source>
</evidence>